<name>A0A5P1E609_ASPOF</name>
<organism evidence="1 2">
    <name type="scientific">Asparagus officinalis</name>
    <name type="common">Garden asparagus</name>
    <dbReference type="NCBI Taxonomy" id="4686"/>
    <lineage>
        <taxon>Eukaryota</taxon>
        <taxon>Viridiplantae</taxon>
        <taxon>Streptophyta</taxon>
        <taxon>Embryophyta</taxon>
        <taxon>Tracheophyta</taxon>
        <taxon>Spermatophyta</taxon>
        <taxon>Magnoliopsida</taxon>
        <taxon>Liliopsida</taxon>
        <taxon>Asparagales</taxon>
        <taxon>Asparagaceae</taxon>
        <taxon>Asparagoideae</taxon>
        <taxon>Asparagus</taxon>
    </lineage>
</organism>
<dbReference type="Proteomes" id="UP000243459">
    <property type="component" value="Chromosome 10"/>
</dbReference>
<dbReference type="AlphaFoldDB" id="A0A5P1E609"/>
<dbReference type="Gramene" id="ONK56436">
    <property type="protein sequence ID" value="ONK56436"/>
    <property type="gene ID" value="A4U43_C10F8680"/>
</dbReference>
<keyword evidence="2" id="KW-1185">Reference proteome</keyword>
<sequence length="123" mass="14001">MEVRVKILSGKSVHVTPFQEQARSLFVVPVGDDVQQVIETEDLKERRGFIELREETRGRDRLMTSANRLKRHTPKDLCYSRCDAALEDSNHLFRLAIPAIPSHIYSQIFGDTLGVALPRLATK</sequence>
<gene>
    <name evidence="1" type="ORF">A4U43_C10F8680</name>
</gene>
<accession>A0A5P1E609</accession>
<evidence type="ECO:0000313" key="2">
    <source>
        <dbReference type="Proteomes" id="UP000243459"/>
    </source>
</evidence>
<proteinExistence type="predicted"/>
<protein>
    <submittedName>
        <fullName evidence="1">Uncharacterized protein</fullName>
    </submittedName>
</protein>
<evidence type="ECO:0000313" key="1">
    <source>
        <dbReference type="EMBL" id="ONK56436.1"/>
    </source>
</evidence>
<reference evidence="2" key="1">
    <citation type="journal article" date="2017" name="Nat. Commun.">
        <title>The asparagus genome sheds light on the origin and evolution of a young Y chromosome.</title>
        <authorList>
            <person name="Harkess A."/>
            <person name="Zhou J."/>
            <person name="Xu C."/>
            <person name="Bowers J.E."/>
            <person name="Van der Hulst R."/>
            <person name="Ayyampalayam S."/>
            <person name="Mercati F."/>
            <person name="Riccardi P."/>
            <person name="McKain M.R."/>
            <person name="Kakrana A."/>
            <person name="Tang H."/>
            <person name="Ray J."/>
            <person name="Groenendijk J."/>
            <person name="Arikit S."/>
            <person name="Mathioni S.M."/>
            <person name="Nakano M."/>
            <person name="Shan H."/>
            <person name="Telgmann-Rauber A."/>
            <person name="Kanno A."/>
            <person name="Yue Z."/>
            <person name="Chen H."/>
            <person name="Li W."/>
            <person name="Chen Y."/>
            <person name="Xu X."/>
            <person name="Zhang Y."/>
            <person name="Luo S."/>
            <person name="Chen H."/>
            <person name="Gao J."/>
            <person name="Mao Z."/>
            <person name="Pires J.C."/>
            <person name="Luo M."/>
            <person name="Kudrna D."/>
            <person name="Wing R.A."/>
            <person name="Meyers B.C."/>
            <person name="Yi K."/>
            <person name="Kong H."/>
            <person name="Lavrijsen P."/>
            <person name="Sunseri F."/>
            <person name="Falavigna A."/>
            <person name="Ye Y."/>
            <person name="Leebens-Mack J.H."/>
            <person name="Chen G."/>
        </authorList>
    </citation>
    <scope>NUCLEOTIDE SEQUENCE [LARGE SCALE GENOMIC DNA]</scope>
    <source>
        <strain evidence="2">cv. DH0086</strain>
    </source>
</reference>
<dbReference type="EMBL" id="CM007390">
    <property type="protein sequence ID" value="ONK56436.1"/>
    <property type="molecule type" value="Genomic_DNA"/>
</dbReference>